<sequence>MRSPSYTDTSFPGSNSRDIGRSSSGWLCGQYHAAIVFASEADRPHVRGSRTIAG</sequence>
<keyword evidence="2" id="KW-1185">Reference proteome</keyword>
<reference evidence="2" key="2">
    <citation type="submission" date="2015-01" db="EMBL/GenBank/DDBJ databases">
        <title>Evolutionary Origins and Diversification of the Mycorrhizal Mutualists.</title>
        <authorList>
            <consortium name="DOE Joint Genome Institute"/>
            <consortium name="Mycorrhizal Genomics Consortium"/>
            <person name="Kohler A."/>
            <person name="Kuo A."/>
            <person name="Nagy L.G."/>
            <person name="Floudas D."/>
            <person name="Copeland A."/>
            <person name="Barry K.W."/>
            <person name="Cichocki N."/>
            <person name="Veneault-Fourrey C."/>
            <person name="LaButti K."/>
            <person name="Lindquist E.A."/>
            <person name="Lipzen A."/>
            <person name="Lundell T."/>
            <person name="Morin E."/>
            <person name="Murat C."/>
            <person name="Riley R."/>
            <person name="Ohm R."/>
            <person name="Sun H."/>
            <person name="Tunlid A."/>
            <person name="Henrissat B."/>
            <person name="Grigoriev I.V."/>
            <person name="Hibbett D.S."/>
            <person name="Martin F."/>
        </authorList>
    </citation>
    <scope>NUCLEOTIDE SEQUENCE [LARGE SCALE GENOMIC DNA]</scope>
    <source>
        <strain evidence="2">Foug A</strain>
    </source>
</reference>
<reference evidence="1 2" key="1">
    <citation type="submission" date="2014-04" db="EMBL/GenBank/DDBJ databases">
        <authorList>
            <consortium name="DOE Joint Genome Institute"/>
            <person name="Kuo A."/>
            <person name="Kohler A."/>
            <person name="Nagy L.G."/>
            <person name="Floudas D."/>
            <person name="Copeland A."/>
            <person name="Barry K.W."/>
            <person name="Cichocki N."/>
            <person name="Veneault-Fourrey C."/>
            <person name="LaButti K."/>
            <person name="Lindquist E.A."/>
            <person name="Lipzen A."/>
            <person name="Lundell T."/>
            <person name="Morin E."/>
            <person name="Murat C."/>
            <person name="Sun H."/>
            <person name="Tunlid A."/>
            <person name="Henrissat B."/>
            <person name="Grigoriev I.V."/>
            <person name="Hibbett D.S."/>
            <person name="Martin F."/>
            <person name="Nordberg H.P."/>
            <person name="Cantor M.N."/>
            <person name="Hua S.X."/>
        </authorList>
    </citation>
    <scope>NUCLEOTIDE SEQUENCE [LARGE SCALE GENOMIC DNA]</scope>
    <source>
        <strain evidence="1 2">Foug A</strain>
    </source>
</reference>
<dbReference type="Proteomes" id="UP000053989">
    <property type="component" value="Unassembled WGS sequence"/>
</dbReference>
<gene>
    <name evidence="1" type="ORF">SCLCIDRAFT_1207430</name>
</gene>
<protein>
    <submittedName>
        <fullName evidence="1">Uncharacterized protein</fullName>
    </submittedName>
</protein>
<accession>A0A0C3AYS5</accession>
<dbReference type="EMBL" id="KN822005">
    <property type="protein sequence ID" value="KIM70132.1"/>
    <property type="molecule type" value="Genomic_DNA"/>
</dbReference>
<evidence type="ECO:0000313" key="2">
    <source>
        <dbReference type="Proteomes" id="UP000053989"/>
    </source>
</evidence>
<evidence type="ECO:0000313" key="1">
    <source>
        <dbReference type="EMBL" id="KIM70132.1"/>
    </source>
</evidence>
<name>A0A0C3AYS5_9AGAM</name>
<organism evidence="1 2">
    <name type="scientific">Scleroderma citrinum Foug A</name>
    <dbReference type="NCBI Taxonomy" id="1036808"/>
    <lineage>
        <taxon>Eukaryota</taxon>
        <taxon>Fungi</taxon>
        <taxon>Dikarya</taxon>
        <taxon>Basidiomycota</taxon>
        <taxon>Agaricomycotina</taxon>
        <taxon>Agaricomycetes</taxon>
        <taxon>Agaricomycetidae</taxon>
        <taxon>Boletales</taxon>
        <taxon>Sclerodermatineae</taxon>
        <taxon>Sclerodermataceae</taxon>
        <taxon>Scleroderma</taxon>
    </lineage>
</organism>
<dbReference type="AlphaFoldDB" id="A0A0C3AYS5"/>
<dbReference type="HOGENOM" id="CLU_3051723_0_0_1"/>
<proteinExistence type="predicted"/>
<dbReference type="InParanoid" id="A0A0C3AYS5"/>